<feature type="compositionally biased region" description="Low complexity" evidence="1">
    <location>
        <begin position="219"/>
        <end position="230"/>
    </location>
</feature>
<evidence type="ECO:0000313" key="6">
    <source>
        <dbReference type="Proteomes" id="UP001596378"/>
    </source>
</evidence>
<protein>
    <submittedName>
        <fullName evidence="5">S-layer homology domain-containing protein</fullName>
    </submittedName>
</protein>
<comment type="caution">
    <text evidence="5">The sequence shown here is derived from an EMBL/GenBank/DDBJ whole genome shotgun (WGS) entry which is preliminary data.</text>
</comment>
<feature type="domain" description="Fibronectin type-III" evidence="3">
    <location>
        <begin position="612"/>
        <end position="704"/>
    </location>
</feature>
<feature type="domain" description="SLH" evidence="4">
    <location>
        <begin position="163"/>
        <end position="226"/>
    </location>
</feature>
<dbReference type="SMART" id="SM00060">
    <property type="entry name" value="FN3"/>
    <property type="match status" value="4"/>
</dbReference>
<dbReference type="InterPro" id="IPR013783">
    <property type="entry name" value="Ig-like_fold"/>
</dbReference>
<name>A0ABW2F3J4_9BACL</name>
<keyword evidence="6" id="KW-1185">Reference proteome</keyword>
<dbReference type="PROSITE" id="PS50853">
    <property type="entry name" value="FN3"/>
    <property type="match status" value="3"/>
</dbReference>
<dbReference type="Proteomes" id="UP001596378">
    <property type="component" value="Unassembled WGS sequence"/>
</dbReference>
<keyword evidence="2" id="KW-0732">Signal</keyword>
<dbReference type="Pfam" id="PF00395">
    <property type="entry name" value="SLH"/>
    <property type="match status" value="3"/>
</dbReference>
<sequence>MRRRKGNKAILWAAVILMLFGMTPPYIAEAAASDSQGKARTVTFKDIPSHWAYNDITELAEQNIVSGFEDGTFRPDGDVTREQFLKILVDLRKIPVDSREVPFRDVEQKRWSAPYIAAGLKQGILIAGDYPDGFGPSRPIMRREMAVWIVRALQLAPQTEEKMLGGLKDQGEIKSHRDLIEAALRTGIIRGYPDGTFKGGNPSTRAEAATMAVRALHYSSEQPSSSSSSSNPGDTRKIVEYLPEVKRSASKQYAKKDDSTWVIHDPDLTLNVGEVFVLPPNEEFYGGIAKKVVSVRKENGALVVTTSVPKVREVFSKLDIHTTEAIDPRLLTPADPSIQIVTDMPDSTAKLASAQDVALKLPCFMIKMDNASYDGFAMDARINFCNLGVDADIGLDVDVDWFDVNLDFYAKLVLTGDVTTNVNVRANKAIAKPVYIPLTTPYYVPVFTGVFIKGQLYLKIEPDFKASLEIKFEDRFHLEQGFSVSSSKGFQPINKTTNTATLAVNSKLNASLAAGPDVQLTLTLLDIAYAGLELYPGIKAGFYRYYELGRCDEIRVDAFLKLDVIAGYDVWVAKGKLSKTLVNLNYPLFEDQLLCPPPPAPGNLQAQLVREIFYPPQLALTITDRINVQLNWSAAKEATSYTVKRADAPGGPFKTVRSNLKAVTYTDTAAARGKTYYYQVAAVNPHGEGAAPVLPVKIANLPPPRPTGLKATRGGSGVALQWDRLDGMRFADNSSGPLGLQMEHNGITYNVRRSDKVNGGLMTLAKNLTEAKFTDTTARWEESYLYVVTAVDSNGESGLSNWAWVDKGKLTELDLRINPDVLFREMPEALQLIKPPAPDNFIAEPYSGKVALSWSRVEGATGYYVKRANASDGAYVTIGSVASGTTFTDTAVENGRTYYYKVTAVNNLDFESKDSRIQAAKPEQAGIRDVVTPINPNVVIPINPNLLLLAAPGNFKAETEPSSGRVTLSWSAVSGAAGYNVWRSDAANGTFVTIGARVSGTTFTDTTAAIGQTHYYKVTAVDNKGSESLATPVKSAVPTRGIR</sequence>
<feature type="domain" description="SLH" evidence="4">
    <location>
        <begin position="103"/>
        <end position="162"/>
    </location>
</feature>
<feature type="signal peptide" evidence="2">
    <location>
        <begin position="1"/>
        <end position="28"/>
    </location>
</feature>
<gene>
    <name evidence="5" type="ORF">ACFQMJ_04325</name>
</gene>
<evidence type="ECO:0000256" key="2">
    <source>
        <dbReference type="SAM" id="SignalP"/>
    </source>
</evidence>
<dbReference type="Gene3D" id="2.60.40.10">
    <property type="entry name" value="Immunoglobulins"/>
    <property type="match status" value="4"/>
</dbReference>
<feature type="region of interest" description="Disordered" evidence="1">
    <location>
        <begin position="217"/>
        <end position="236"/>
    </location>
</feature>
<reference evidence="6" key="1">
    <citation type="journal article" date="2019" name="Int. J. Syst. Evol. Microbiol.">
        <title>The Global Catalogue of Microorganisms (GCM) 10K type strain sequencing project: providing services to taxonomists for standard genome sequencing and annotation.</title>
        <authorList>
            <consortium name="The Broad Institute Genomics Platform"/>
            <consortium name="The Broad Institute Genome Sequencing Center for Infectious Disease"/>
            <person name="Wu L."/>
            <person name="Ma J."/>
        </authorList>
    </citation>
    <scope>NUCLEOTIDE SEQUENCE [LARGE SCALE GENOMIC DNA]</scope>
    <source>
        <strain evidence="6">KCTC 12907</strain>
    </source>
</reference>
<evidence type="ECO:0000256" key="1">
    <source>
        <dbReference type="SAM" id="MobiDB-lite"/>
    </source>
</evidence>
<dbReference type="InterPro" id="IPR001119">
    <property type="entry name" value="SLH_dom"/>
</dbReference>
<dbReference type="InterPro" id="IPR036116">
    <property type="entry name" value="FN3_sf"/>
</dbReference>
<dbReference type="RefSeq" id="WP_378048123.1">
    <property type="nucleotide sequence ID" value="NZ_JBHMDN010000016.1"/>
</dbReference>
<feature type="domain" description="Fibronectin type-III" evidence="3">
    <location>
        <begin position="951"/>
        <end position="1042"/>
    </location>
</feature>
<dbReference type="InterPro" id="IPR051465">
    <property type="entry name" value="Cell_Envelope_Struct_Comp"/>
</dbReference>
<feature type="domain" description="SLH" evidence="4">
    <location>
        <begin position="39"/>
        <end position="102"/>
    </location>
</feature>
<dbReference type="PANTHER" id="PTHR43308">
    <property type="entry name" value="OUTER MEMBRANE PROTEIN ALPHA-RELATED"/>
    <property type="match status" value="1"/>
</dbReference>
<evidence type="ECO:0000259" key="4">
    <source>
        <dbReference type="PROSITE" id="PS51272"/>
    </source>
</evidence>
<dbReference type="InterPro" id="IPR003961">
    <property type="entry name" value="FN3_dom"/>
</dbReference>
<dbReference type="CDD" id="cd00063">
    <property type="entry name" value="FN3"/>
    <property type="match status" value="2"/>
</dbReference>
<proteinExistence type="predicted"/>
<dbReference type="EMBL" id="JBHTAI010000002">
    <property type="protein sequence ID" value="MFC7147757.1"/>
    <property type="molecule type" value="Genomic_DNA"/>
</dbReference>
<accession>A0ABW2F3J4</accession>
<feature type="chain" id="PRO_5045142760" evidence="2">
    <location>
        <begin position="29"/>
        <end position="1043"/>
    </location>
</feature>
<feature type="domain" description="Fibronectin type-III" evidence="3">
    <location>
        <begin position="835"/>
        <end position="925"/>
    </location>
</feature>
<dbReference type="SUPFAM" id="SSF49265">
    <property type="entry name" value="Fibronectin type III"/>
    <property type="match status" value="3"/>
</dbReference>
<organism evidence="5 6">
    <name type="scientific">Cohnella cellulosilytica</name>
    <dbReference type="NCBI Taxonomy" id="986710"/>
    <lineage>
        <taxon>Bacteria</taxon>
        <taxon>Bacillati</taxon>
        <taxon>Bacillota</taxon>
        <taxon>Bacilli</taxon>
        <taxon>Bacillales</taxon>
        <taxon>Paenibacillaceae</taxon>
        <taxon>Cohnella</taxon>
    </lineage>
</organism>
<evidence type="ECO:0000259" key="3">
    <source>
        <dbReference type="PROSITE" id="PS50853"/>
    </source>
</evidence>
<evidence type="ECO:0000313" key="5">
    <source>
        <dbReference type="EMBL" id="MFC7147757.1"/>
    </source>
</evidence>
<dbReference type="PROSITE" id="PS51272">
    <property type="entry name" value="SLH"/>
    <property type="match status" value="3"/>
</dbReference>
<dbReference type="PANTHER" id="PTHR43308:SF5">
    <property type="entry name" value="S-LAYER PROTEIN _ PEPTIDOGLYCAN ENDO-BETA-N-ACETYLGLUCOSAMINIDASE"/>
    <property type="match status" value="1"/>
</dbReference>